<proteinExistence type="predicted"/>
<protein>
    <submittedName>
        <fullName evidence="2">Uncharacterized protein</fullName>
    </submittedName>
</protein>
<dbReference type="EMBL" id="JACHNB010000001">
    <property type="protein sequence ID" value="MBB4743055.1"/>
    <property type="molecule type" value="Genomic_DNA"/>
</dbReference>
<evidence type="ECO:0000256" key="1">
    <source>
        <dbReference type="SAM" id="MobiDB-lite"/>
    </source>
</evidence>
<dbReference type="AlphaFoldDB" id="A0A7W7MAP9"/>
<dbReference type="RefSeq" id="WP_185043373.1">
    <property type="nucleotide sequence ID" value="NZ_BAABFG010000005.1"/>
</dbReference>
<reference evidence="2 3" key="1">
    <citation type="submission" date="2020-08" db="EMBL/GenBank/DDBJ databases">
        <title>Sequencing the genomes of 1000 actinobacteria strains.</title>
        <authorList>
            <person name="Klenk H.-P."/>
        </authorList>
    </citation>
    <scope>NUCLEOTIDE SEQUENCE [LARGE SCALE GENOMIC DNA]</scope>
    <source>
        <strain evidence="2 3">DSM 45809</strain>
    </source>
</reference>
<organism evidence="2 3">
    <name type="scientific">Actinoplanes octamycinicus</name>
    <dbReference type="NCBI Taxonomy" id="135948"/>
    <lineage>
        <taxon>Bacteria</taxon>
        <taxon>Bacillati</taxon>
        <taxon>Actinomycetota</taxon>
        <taxon>Actinomycetes</taxon>
        <taxon>Micromonosporales</taxon>
        <taxon>Micromonosporaceae</taxon>
        <taxon>Actinoplanes</taxon>
    </lineage>
</organism>
<gene>
    <name evidence="2" type="ORF">BJY16_006514</name>
</gene>
<evidence type="ECO:0000313" key="2">
    <source>
        <dbReference type="EMBL" id="MBB4743055.1"/>
    </source>
</evidence>
<name>A0A7W7MAP9_9ACTN</name>
<sequence length="70" mass="7441">MVRPGERLRRVAVRTRTIACRPSGANAAPDLYPGGRLSQHGQMGDSLGQRVTLMRDLLGTVRGGLTPGGK</sequence>
<dbReference type="Proteomes" id="UP000546162">
    <property type="component" value="Unassembled WGS sequence"/>
</dbReference>
<accession>A0A7W7MAP9</accession>
<keyword evidence="3" id="KW-1185">Reference proteome</keyword>
<comment type="caution">
    <text evidence="2">The sequence shown here is derived from an EMBL/GenBank/DDBJ whole genome shotgun (WGS) entry which is preliminary data.</text>
</comment>
<feature type="region of interest" description="Disordered" evidence="1">
    <location>
        <begin position="23"/>
        <end position="43"/>
    </location>
</feature>
<evidence type="ECO:0000313" key="3">
    <source>
        <dbReference type="Proteomes" id="UP000546162"/>
    </source>
</evidence>